<dbReference type="InParanoid" id="A0A1Y2LRL8"/>
<feature type="signal peptide" evidence="2">
    <location>
        <begin position="1"/>
        <end position="18"/>
    </location>
</feature>
<name>A0A1Y2LRL8_EPING</name>
<dbReference type="AlphaFoldDB" id="A0A1Y2LRL8"/>
<organism evidence="3 4">
    <name type="scientific">Epicoccum nigrum</name>
    <name type="common">Soil fungus</name>
    <name type="synonym">Epicoccum purpurascens</name>
    <dbReference type="NCBI Taxonomy" id="105696"/>
    <lineage>
        <taxon>Eukaryota</taxon>
        <taxon>Fungi</taxon>
        <taxon>Dikarya</taxon>
        <taxon>Ascomycota</taxon>
        <taxon>Pezizomycotina</taxon>
        <taxon>Dothideomycetes</taxon>
        <taxon>Pleosporomycetidae</taxon>
        <taxon>Pleosporales</taxon>
        <taxon>Pleosporineae</taxon>
        <taxon>Didymellaceae</taxon>
        <taxon>Epicoccum</taxon>
    </lineage>
</organism>
<dbReference type="Proteomes" id="UP000193240">
    <property type="component" value="Unassembled WGS sequence"/>
</dbReference>
<evidence type="ECO:0000313" key="4">
    <source>
        <dbReference type="Proteomes" id="UP000193240"/>
    </source>
</evidence>
<keyword evidence="4" id="KW-1185">Reference proteome</keyword>
<sequence>MGILCVTILLSCDPNVYSSTLIYTNRDISDRYTHTFAIHQHLNSTINMALLRTLTTKIKTKMSPATTPTTSPTSPQVSSFERVSGHKDYSVPRPETQVRMDSFIDDDDVYEAPKETEKKEKRVSRFREEFFE</sequence>
<feature type="region of interest" description="Disordered" evidence="1">
    <location>
        <begin position="61"/>
        <end position="132"/>
    </location>
</feature>
<feature type="chain" id="PRO_5012553642" evidence="2">
    <location>
        <begin position="19"/>
        <end position="132"/>
    </location>
</feature>
<reference evidence="3 4" key="1">
    <citation type="journal article" date="2017" name="Genome Announc.">
        <title>Genome sequence of the saprophytic ascomycete Epicoccum nigrum ICMP 19927 strain isolated from New Zealand.</title>
        <authorList>
            <person name="Fokin M."/>
            <person name="Fleetwood D."/>
            <person name="Weir B.S."/>
            <person name="Villas-Boas S.G."/>
        </authorList>
    </citation>
    <scope>NUCLEOTIDE SEQUENCE [LARGE SCALE GENOMIC DNA]</scope>
    <source>
        <strain evidence="3 4">ICMP 19927</strain>
    </source>
</reference>
<feature type="compositionally biased region" description="Basic and acidic residues" evidence="1">
    <location>
        <begin position="111"/>
        <end position="132"/>
    </location>
</feature>
<protein>
    <submittedName>
        <fullName evidence="3">Uncharacterized protein</fullName>
    </submittedName>
</protein>
<evidence type="ECO:0000256" key="1">
    <source>
        <dbReference type="SAM" id="MobiDB-lite"/>
    </source>
</evidence>
<accession>A0A1Y2LRL8</accession>
<evidence type="ECO:0000256" key="2">
    <source>
        <dbReference type="SAM" id="SignalP"/>
    </source>
</evidence>
<gene>
    <name evidence="3" type="ORF">B5807_08642</name>
</gene>
<evidence type="ECO:0000313" key="3">
    <source>
        <dbReference type="EMBL" id="OSS46524.1"/>
    </source>
</evidence>
<proteinExistence type="predicted"/>
<dbReference type="EMBL" id="KZ107851">
    <property type="protein sequence ID" value="OSS46524.1"/>
    <property type="molecule type" value="Genomic_DNA"/>
</dbReference>
<feature type="compositionally biased region" description="Low complexity" evidence="1">
    <location>
        <begin position="61"/>
        <end position="79"/>
    </location>
</feature>
<keyword evidence="2" id="KW-0732">Signal</keyword>